<dbReference type="PANTHER" id="PTHR38700:SF1">
    <property type="entry name" value="PH DOMAIN-CONTAINING PROTEIN"/>
    <property type="match status" value="1"/>
</dbReference>
<dbReference type="PANTHER" id="PTHR38700">
    <property type="entry name" value="YALI0E22418P"/>
    <property type="match status" value="1"/>
</dbReference>
<feature type="compositionally biased region" description="Low complexity" evidence="1">
    <location>
        <begin position="530"/>
        <end position="545"/>
    </location>
</feature>
<feature type="compositionally biased region" description="Polar residues" evidence="1">
    <location>
        <begin position="594"/>
        <end position="607"/>
    </location>
</feature>
<dbReference type="InterPro" id="IPR011993">
    <property type="entry name" value="PH-like_dom_sf"/>
</dbReference>
<dbReference type="Gene3D" id="3.10.20.90">
    <property type="entry name" value="Phosphatidylinositol 3-kinase Catalytic Subunit, Chain A, domain 1"/>
    <property type="match status" value="1"/>
</dbReference>
<dbReference type="AlphaFoldDB" id="A0AAV9JGV4"/>
<dbReference type="SUPFAM" id="SSF54236">
    <property type="entry name" value="Ubiquitin-like"/>
    <property type="match status" value="1"/>
</dbReference>
<feature type="compositionally biased region" description="Basic and acidic residues" evidence="1">
    <location>
        <begin position="625"/>
        <end position="639"/>
    </location>
</feature>
<evidence type="ECO:0008006" key="4">
    <source>
        <dbReference type="Google" id="ProtNLM"/>
    </source>
</evidence>
<comment type="caution">
    <text evidence="2">The sequence shown here is derived from an EMBL/GenBank/DDBJ whole genome shotgun (WGS) entry which is preliminary data.</text>
</comment>
<feature type="region of interest" description="Disordered" evidence="1">
    <location>
        <begin position="477"/>
        <end position="503"/>
    </location>
</feature>
<dbReference type="InterPro" id="IPR029071">
    <property type="entry name" value="Ubiquitin-like_domsf"/>
</dbReference>
<feature type="region of interest" description="Disordered" evidence="1">
    <location>
        <begin position="1"/>
        <end position="247"/>
    </location>
</feature>
<dbReference type="Gene3D" id="2.30.29.30">
    <property type="entry name" value="Pleckstrin-homology domain (PH domain)/Phosphotyrosine-binding domain (PTB)"/>
    <property type="match status" value="1"/>
</dbReference>
<sequence length="878" mass="96869">MADSQASSPQRVSRYRSQRRAQQQGQAEEMPEMPEIPQQEDAPADDGVIRSRSRYHRKNATETAGQAAAKDQGHYPLVQAVSQEQSPYHNSTTGVRSADRYHERHTSPDAQLGAPDVRRIQSDENQDPGVELGHRQQLNGRSVHRNTDVTSSASPLQAHASPLRSQPTGELFPPPKPEPARAVADGPPVSSHIRATQSVSELPVDADDDDNDGGCFGLFKRKRGDASSQAERRPIARPPQSDAPVSAVNAGDRQVLVECGKSKSVFPVTLTTTSVDLIKSAANCMSEHINVKSAVLLEHFGTVGVQRPLRRYEHIRDVMNSWDTDRQNSLLLVDPGTGSSEPELSIAGVPHVKPDEASWLLSYSQKVGKWDKRVITLDSEGRITHQKDPNKPQQRENVCHLSDFDIYTPTQDQLRRKIKPPKKICYAIKSQQKTGMFESTQNYVHFFCTNDRRTADEFYAAVQGWRSWYLVNIMGEGRKPKPAAEPTARDKEMGGNAKGHQVGESFDSHYQLGSFKPLVDFEQYEKRPTSSRSANAPPPSAGGFAKSASQFDTTISPERRTSTAKRKQQPPPALNNKPLLADDEPLSNLGRRASLNQKRASLDQTRAPQDGFAEKGLLGQSYSQRQREREYSERERQREQPFTTGPNLLNGGYDGAQGDYARPQTQDGPRRNQSTRVQHAHKATSSSELRRNQSMRKRDEVDLARSGSTRVKEPLKPLVDLTPQYPEIPQHSKKGKGKGHHPDQVGPGGLIDNATSPDDPLGVPPSVDWRGRNSRNGSPNVQQQDPRSRTRSDSRPKTARAPASGDSAFTGEGLLAGGQAQQGRGGGDRGRGVVDGSRARGPLLDVNEPSKFVPGSLLNVVERERGRDMLVIDRQRSA</sequence>
<feature type="compositionally biased region" description="Polar residues" evidence="1">
    <location>
        <begin position="80"/>
        <end position="95"/>
    </location>
</feature>
<gene>
    <name evidence="2" type="ORF">LTR36_004401</name>
</gene>
<name>A0AAV9JGV4_9PEZI</name>
<keyword evidence="3" id="KW-1185">Reference proteome</keyword>
<evidence type="ECO:0000313" key="2">
    <source>
        <dbReference type="EMBL" id="KAK4544191.1"/>
    </source>
</evidence>
<feature type="compositionally biased region" description="Basic and acidic residues" evidence="1">
    <location>
        <begin position="97"/>
        <end position="107"/>
    </location>
</feature>
<organism evidence="2 3">
    <name type="scientific">Oleoguttula mirabilis</name>
    <dbReference type="NCBI Taxonomy" id="1507867"/>
    <lineage>
        <taxon>Eukaryota</taxon>
        <taxon>Fungi</taxon>
        <taxon>Dikarya</taxon>
        <taxon>Ascomycota</taxon>
        <taxon>Pezizomycotina</taxon>
        <taxon>Dothideomycetes</taxon>
        <taxon>Dothideomycetidae</taxon>
        <taxon>Mycosphaerellales</taxon>
        <taxon>Teratosphaeriaceae</taxon>
        <taxon>Oleoguttula</taxon>
    </lineage>
</organism>
<dbReference type="Proteomes" id="UP001324427">
    <property type="component" value="Unassembled WGS sequence"/>
</dbReference>
<proteinExistence type="predicted"/>
<feature type="compositionally biased region" description="Low complexity" evidence="1">
    <location>
        <begin position="20"/>
        <end position="40"/>
    </location>
</feature>
<feature type="compositionally biased region" description="Polar residues" evidence="1">
    <location>
        <begin position="663"/>
        <end position="687"/>
    </location>
</feature>
<evidence type="ECO:0000313" key="3">
    <source>
        <dbReference type="Proteomes" id="UP001324427"/>
    </source>
</evidence>
<accession>A0AAV9JGV4</accession>
<reference evidence="2 3" key="1">
    <citation type="submission" date="2021-11" db="EMBL/GenBank/DDBJ databases">
        <title>Black yeast isolated from Biological Soil Crust.</title>
        <authorList>
            <person name="Kurbessoian T."/>
        </authorList>
    </citation>
    <scope>NUCLEOTIDE SEQUENCE [LARGE SCALE GENOMIC DNA]</scope>
    <source>
        <strain evidence="2 3">CCFEE 5522</strain>
    </source>
</reference>
<dbReference type="EMBL" id="JAVFHQ010000026">
    <property type="protein sequence ID" value="KAK4544191.1"/>
    <property type="molecule type" value="Genomic_DNA"/>
</dbReference>
<feature type="compositionally biased region" description="Polar residues" evidence="1">
    <location>
        <begin position="547"/>
        <end position="556"/>
    </location>
</feature>
<evidence type="ECO:0000256" key="1">
    <source>
        <dbReference type="SAM" id="MobiDB-lite"/>
    </source>
</evidence>
<feature type="compositionally biased region" description="Basic and acidic residues" evidence="1">
    <location>
        <begin position="688"/>
        <end position="703"/>
    </location>
</feature>
<feature type="compositionally biased region" description="Basic and acidic residues" evidence="1">
    <location>
        <begin position="786"/>
        <end position="796"/>
    </location>
</feature>
<protein>
    <recommendedName>
        <fullName evidence="4">PH domain-containing protein</fullName>
    </recommendedName>
</protein>
<feature type="region of interest" description="Disordered" evidence="1">
    <location>
        <begin position="524"/>
        <end position="848"/>
    </location>
</feature>